<accession>A0ABS1YAT8</accession>
<organism evidence="1 2">
    <name type="scientific">Micromonospora tarensis</name>
    <dbReference type="NCBI Taxonomy" id="2806100"/>
    <lineage>
        <taxon>Bacteria</taxon>
        <taxon>Bacillati</taxon>
        <taxon>Actinomycetota</taxon>
        <taxon>Actinomycetes</taxon>
        <taxon>Micromonosporales</taxon>
        <taxon>Micromonosporaceae</taxon>
        <taxon>Micromonospora</taxon>
    </lineage>
</organism>
<evidence type="ECO:0000313" key="2">
    <source>
        <dbReference type="Proteomes" id="UP000622245"/>
    </source>
</evidence>
<dbReference type="InterPro" id="IPR025534">
    <property type="entry name" value="DUF4420"/>
</dbReference>
<dbReference type="EMBL" id="JAEVHL010000007">
    <property type="protein sequence ID" value="MBM0274467.1"/>
    <property type="molecule type" value="Genomic_DNA"/>
</dbReference>
<reference evidence="1 2" key="1">
    <citation type="submission" date="2021-01" db="EMBL/GenBank/DDBJ databases">
        <title>Draft genome sequence of Micromonospora sp. strain STR1s_6.</title>
        <authorList>
            <person name="Karlyshev A."/>
            <person name="Jawad R."/>
        </authorList>
    </citation>
    <scope>NUCLEOTIDE SEQUENCE [LARGE SCALE GENOMIC DNA]</scope>
    <source>
        <strain evidence="1 2">STR1S-6</strain>
    </source>
</reference>
<sequence>MTAHTVDEIARLFAQMELAPPDQPGVLRRRLRADLRHLDIHVEVALPERTRALVVTAADAVDDQQLLNTAGLRCSTQGGTVRVQAEPNVEAELFCTLVADLVHHAGTAAAQPTAALVHRIRCWQKMLAAGLNTGLSAQAQLGLFGELVALREIALPAWGPAALQAWVGPTGAPQDFRHGRAALEVKCVSYRDPEHCRISNERQLDTADIELLCLVHQSVRSGFDGGVTLPEIIDAVRADPALAGYRLLLEERLLHAGWLDVHRHQYERERYGLTARRCYQVVPGFPRLTPRDVPTGVRSVSYSVELDQCAPFLLTERDLAQLLRQHTPEEVP</sequence>
<keyword evidence="2" id="KW-1185">Reference proteome</keyword>
<evidence type="ECO:0000313" key="1">
    <source>
        <dbReference type="EMBL" id="MBM0274467.1"/>
    </source>
</evidence>
<gene>
    <name evidence="1" type="ORF">JM949_02790</name>
</gene>
<protein>
    <submittedName>
        <fullName evidence="1">PD-(D/E)XK motif protein</fullName>
    </submittedName>
</protein>
<dbReference type="Pfam" id="PF14390">
    <property type="entry name" value="DUF4420"/>
    <property type="match status" value="1"/>
</dbReference>
<proteinExistence type="predicted"/>
<comment type="caution">
    <text evidence="1">The sequence shown here is derived from an EMBL/GenBank/DDBJ whole genome shotgun (WGS) entry which is preliminary data.</text>
</comment>
<dbReference type="Proteomes" id="UP000622245">
    <property type="component" value="Unassembled WGS sequence"/>
</dbReference>
<name>A0ABS1YAT8_9ACTN</name>
<dbReference type="RefSeq" id="WP_203146893.1">
    <property type="nucleotide sequence ID" value="NZ_JAEVHL010000007.1"/>
</dbReference>